<dbReference type="EMBL" id="BLAU01000001">
    <property type="protein sequence ID" value="GET21324.1"/>
    <property type="molecule type" value="Genomic_DNA"/>
</dbReference>
<dbReference type="Pfam" id="PF01327">
    <property type="entry name" value="Pep_deformylase"/>
    <property type="match status" value="1"/>
</dbReference>
<dbReference type="NCBIfam" id="TIGR00079">
    <property type="entry name" value="pept_deformyl"/>
    <property type="match status" value="1"/>
</dbReference>
<evidence type="ECO:0000313" key="7">
    <source>
        <dbReference type="Proteomes" id="UP000240621"/>
    </source>
</evidence>
<keyword evidence="4" id="KW-0648">Protein biosynthesis</keyword>
<dbReference type="AlphaFoldDB" id="A0A2P8CD18"/>
<evidence type="ECO:0000256" key="3">
    <source>
        <dbReference type="ARBA" id="ARBA00022801"/>
    </source>
</evidence>
<keyword evidence="8" id="KW-1185">Reference proteome</keyword>
<dbReference type="RefSeq" id="WP_106542448.1">
    <property type="nucleotide sequence ID" value="NZ_BLAU01000001.1"/>
</dbReference>
<evidence type="ECO:0000313" key="8">
    <source>
        <dbReference type="Proteomes" id="UP000396862"/>
    </source>
</evidence>
<dbReference type="GO" id="GO:0042586">
    <property type="term" value="F:peptide deformylase activity"/>
    <property type="evidence" value="ECO:0007669"/>
    <property type="project" value="UniProtKB-UniRule"/>
</dbReference>
<dbReference type="EMBL" id="PYGC01000005">
    <property type="protein sequence ID" value="PSK82860.1"/>
    <property type="molecule type" value="Genomic_DNA"/>
</dbReference>
<evidence type="ECO:0000313" key="6">
    <source>
        <dbReference type="EMBL" id="PSK82860.1"/>
    </source>
</evidence>
<dbReference type="HAMAP" id="MF_00163">
    <property type="entry name" value="Pep_deformylase"/>
    <property type="match status" value="1"/>
</dbReference>
<dbReference type="Proteomes" id="UP000240621">
    <property type="component" value="Unassembled WGS sequence"/>
</dbReference>
<dbReference type="GO" id="GO:0046872">
    <property type="term" value="F:metal ion binding"/>
    <property type="evidence" value="ECO:0007669"/>
    <property type="project" value="UniProtKB-KW"/>
</dbReference>
<protein>
    <recommendedName>
        <fullName evidence="4">Peptide deformylase</fullName>
        <shortName evidence="4">PDF</shortName>
        <ecNumber evidence="4">3.5.1.88</ecNumber>
    </recommendedName>
    <alternativeName>
        <fullName evidence="4">Polypeptide deformylase</fullName>
    </alternativeName>
</protein>
<dbReference type="EC" id="3.5.1.88" evidence="4"/>
<keyword evidence="4" id="KW-0408">Iron</keyword>
<feature type="active site" evidence="4">
    <location>
        <position position="141"/>
    </location>
</feature>
<accession>A0A2P8CD18</accession>
<dbReference type="PANTHER" id="PTHR10458:SF22">
    <property type="entry name" value="PEPTIDE DEFORMYLASE"/>
    <property type="match status" value="1"/>
</dbReference>
<dbReference type="CDD" id="cd00487">
    <property type="entry name" value="Pep_deformylase"/>
    <property type="match status" value="1"/>
</dbReference>
<keyword evidence="3 4" id="KW-0378">Hydrolase</keyword>
<evidence type="ECO:0000256" key="2">
    <source>
        <dbReference type="ARBA" id="ARBA00022723"/>
    </source>
</evidence>
<comment type="similarity">
    <text evidence="1 4">Belongs to the polypeptide deformylase family.</text>
</comment>
<name>A0A2P8CD18_9BACT</name>
<dbReference type="Gene3D" id="3.90.45.10">
    <property type="entry name" value="Peptide deformylase"/>
    <property type="match status" value="1"/>
</dbReference>
<dbReference type="SUPFAM" id="SSF56420">
    <property type="entry name" value="Peptide deformylase"/>
    <property type="match status" value="1"/>
</dbReference>
<dbReference type="InterPro" id="IPR023635">
    <property type="entry name" value="Peptide_deformylase"/>
</dbReference>
<organism evidence="6 7">
    <name type="scientific">Prolixibacter denitrificans</name>
    <dbReference type="NCBI Taxonomy" id="1541063"/>
    <lineage>
        <taxon>Bacteria</taxon>
        <taxon>Pseudomonadati</taxon>
        <taxon>Bacteroidota</taxon>
        <taxon>Bacteroidia</taxon>
        <taxon>Marinilabiliales</taxon>
        <taxon>Prolixibacteraceae</taxon>
        <taxon>Prolixibacter</taxon>
    </lineage>
</organism>
<comment type="cofactor">
    <cofactor evidence="4">
        <name>Fe(2+)</name>
        <dbReference type="ChEBI" id="CHEBI:29033"/>
    </cofactor>
    <text evidence="4">Binds 1 Fe(2+) ion.</text>
</comment>
<evidence type="ECO:0000313" key="5">
    <source>
        <dbReference type="EMBL" id="GET21324.1"/>
    </source>
</evidence>
<feature type="binding site" evidence="4">
    <location>
        <position position="140"/>
    </location>
    <ligand>
        <name>Fe cation</name>
        <dbReference type="ChEBI" id="CHEBI:24875"/>
    </ligand>
</feature>
<dbReference type="Proteomes" id="UP000396862">
    <property type="component" value="Unassembled WGS sequence"/>
</dbReference>
<feature type="binding site" evidence="4">
    <location>
        <position position="144"/>
    </location>
    <ligand>
        <name>Fe cation</name>
        <dbReference type="ChEBI" id="CHEBI:24875"/>
    </ligand>
</feature>
<dbReference type="PRINTS" id="PR01576">
    <property type="entry name" value="PDEFORMYLASE"/>
</dbReference>
<keyword evidence="2 4" id="KW-0479">Metal-binding</keyword>
<dbReference type="PIRSF" id="PIRSF004749">
    <property type="entry name" value="Pep_def"/>
    <property type="match status" value="1"/>
</dbReference>
<reference evidence="6 7" key="1">
    <citation type="submission" date="2018-03" db="EMBL/GenBank/DDBJ databases">
        <title>Genomic Encyclopedia of Archaeal and Bacterial Type Strains, Phase II (KMG-II): from individual species to whole genera.</title>
        <authorList>
            <person name="Goeker M."/>
        </authorList>
    </citation>
    <scope>NUCLEOTIDE SEQUENCE [LARGE SCALE GENOMIC DNA]</scope>
    <source>
        <strain evidence="6 7">DSM 27267</strain>
    </source>
</reference>
<comment type="catalytic activity">
    <reaction evidence="4">
        <text>N-terminal N-formyl-L-methionyl-[peptide] + H2O = N-terminal L-methionyl-[peptide] + formate</text>
        <dbReference type="Rhea" id="RHEA:24420"/>
        <dbReference type="Rhea" id="RHEA-COMP:10639"/>
        <dbReference type="Rhea" id="RHEA-COMP:10640"/>
        <dbReference type="ChEBI" id="CHEBI:15377"/>
        <dbReference type="ChEBI" id="CHEBI:15740"/>
        <dbReference type="ChEBI" id="CHEBI:49298"/>
        <dbReference type="ChEBI" id="CHEBI:64731"/>
        <dbReference type="EC" id="3.5.1.88"/>
    </reaction>
</comment>
<sequence length="185" mass="21268">MILPVTVFGDPVLRKVTPDIDKDYEGLQELIDNMFETMYNAEGVGLAAPQVGLSIRVFVVDATPMADEEPELKDFKKAFINPHIIEKDGEEVLMEEGCLSIPFIREEVKRKGRIRMKYFDENWVEHDKVFEGFAARVLQHEYDHLDGILFVDYATPLKKRLLKSKLTAITKGKVQPSYRIKLPKI</sequence>
<comment type="caution">
    <text evidence="6">The sequence shown here is derived from an EMBL/GenBank/DDBJ whole genome shotgun (WGS) entry which is preliminary data.</text>
</comment>
<dbReference type="InterPro" id="IPR036821">
    <property type="entry name" value="Peptide_deformylase_sf"/>
</dbReference>
<reference evidence="5 8" key="2">
    <citation type="submission" date="2019-10" db="EMBL/GenBank/DDBJ databases">
        <title>Prolixibacter strains distinguished by the presence of nitrate reductase genes were adept at nitrate-dependent anaerobic corrosion of metallic iron and carbon steel.</title>
        <authorList>
            <person name="Iino T."/>
            <person name="Shono N."/>
            <person name="Ito K."/>
            <person name="Nakamura R."/>
            <person name="Sueoka K."/>
            <person name="Harayama S."/>
            <person name="Ohkuma M."/>
        </authorList>
    </citation>
    <scope>NUCLEOTIDE SEQUENCE [LARGE SCALE GENOMIC DNA]</scope>
    <source>
        <strain evidence="5 8">MIC1-1</strain>
    </source>
</reference>
<dbReference type="OrthoDB" id="9784988at2"/>
<evidence type="ECO:0000256" key="1">
    <source>
        <dbReference type="ARBA" id="ARBA00010759"/>
    </source>
</evidence>
<dbReference type="GO" id="GO:0006412">
    <property type="term" value="P:translation"/>
    <property type="evidence" value="ECO:0007669"/>
    <property type="project" value="UniProtKB-UniRule"/>
</dbReference>
<dbReference type="PANTHER" id="PTHR10458">
    <property type="entry name" value="PEPTIDE DEFORMYLASE"/>
    <property type="match status" value="1"/>
</dbReference>
<gene>
    <name evidence="4 5" type="primary">def</name>
    <name evidence="6" type="ORF">CLV93_105254</name>
    <name evidence="5" type="ORF">JCM18694_15700</name>
</gene>
<feature type="binding site" evidence="4">
    <location>
        <position position="98"/>
    </location>
    <ligand>
        <name>Fe cation</name>
        <dbReference type="ChEBI" id="CHEBI:24875"/>
    </ligand>
</feature>
<proteinExistence type="inferred from homology"/>
<comment type="function">
    <text evidence="4">Removes the formyl group from the N-terminal Met of newly synthesized proteins. Requires at least a dipeptide for an efficient rate of reaction. N-terminal L-methionine is a prerequisite for activity but the enzyme has broad specificity at other positions.</text>
</comment>
<dbReference type="NCBIfam" id="NF001159">
    <property type="entry name" value="PRK00150.1-3"/>
    <property type="match status" value="1"/>
</dbReference>
<evidence type="ECO:0000256" key="4">
    <source>
        <dbReference type="HAMAP-Rule" id="MF_00163"/>
    </source>
</evidence>